<accession>A0A1C8XRI5</accession>
<keyword evidence="2" id="KW-0150">Chloroplast</keyword>
<reference evidence="2" key="1">
    <citation type="submission" date="2016-07" db="EMBL/GenBank/DDBJ databases">
        <title>The complete chloroplast genome of Dunaliella salina strain SQ.</title>
        <authorList>
            <person name="Lopez H."/>
            <person name="Magdaleno D.A."/>
            <person name="Stephano J.L."/>
        </authorList>
    </citation>
    <scope>NUCLEOTIDE SEQUENCE</scope>
    <source>
        <strain evidence="2">SQ</strain>
    </source>
</reference>
<dbReference type="EMBL" id="KX530454">
    <property type="protein sequence ID" value="AOH77111.1"/>
    <property type="molecule type" value="Genomic_DNA"/>
</dbReference>
<dbReference type="AlphaFoldDB" id="A0A1C8XRI5"/>
<organism evidence="2">
    <name type="scientific">Dunaliella salina</name>
    <name type="common">Green alga</name>
    <name type="synonym">Protococcus salinus</name>
    <dbReference type="NCBI Taxonomy" id="3046"/>
    <lineage>
        <taxon>Eukaryota</taxon>
        <taxon>Viridiplantae</taxon>
        <taxon>Chlorophyta</taxon>
        <taxon>core chlorophytes</taxon>
        <taxon>Chlorophyceae</taxon>
        <taxon>CS clade</taxon>
        <taxon>Chlamydomonadales</taxon>
        <taxon>Dunaliellaceae</taxon>
        <taxon>Dunaliella</taxon>
    </lineage>
</organism>
<protein>
    <submittedName>
        <fullName evidence="2">Putative encoded protein</fullName>
    </submittedName>
</protein>
<sequence>MCKDDPSPAAKEYWTKRQALLFDRKAVDLLAGLDKELSALQEHVCPVCNSSLHSGERLQRHHVIERALGGKDTLMERIRSEIYFSFIPFVTVACIMAVIWTFGELTYYLLKKLIHRSQHVEK</sequence>
<keyword evidence="2" id="KW-0934">Plastid</keyword>
<gene>
    <name evidence="2" type="primary">orf122</name>
</gene>
<keyword evidence="1" id="KW-0472">Membrane</keyword>
<name>A0A1C8XRI5_DUNSA</name>
<keyword evidence="1" id="KW-1133">Transmembrane helix</keyword>
<evidence type="ECO:0000313" key="2">
    <source>
        <dbReference type="EMBL" id="AOH77111.1"/>
    </source>
</evidence>
<proteinExistence type="predicted"/>
<geneLocation type="chloroplast" evidence="2"/>
<evidence type="ECO:0000256" key="1">
    <source>
        <dbReference type="SAM" id="Phobius"/>
    </source>
</evidence>
<keyword evidence="1" id="KW-0812">Transmembrane</keyword>
<feature type="transmembrane region" description="Helical" evidence="1">
    <location>
        <begin position="82"/>
        <end position="103"/>
    </location>
</feature>